<dbReference type="InterPro" id="IPR014756">
    <property type="entry name" value="Ig_E-set"/>
</dbReference>
<comment type="similarity">
    <text evidence="1">Belongs to the 5'-AMP-activated protein kinase beta subunit family.</text>
</comment>
<name>A0A0D5YUQ0_9FLAO</name>
<feature type="domain" description="CBM20" evidence="2">
    <location>
        <begin position="23"/>
        <end position="113"/>
    </location>
</feature>
<dbReference type="PATRIC" id="fig|516051.4.peg.2080"/>
<dbReference type="InterPro" id="IPR050827">
    <property type="entry name" value="CRP1_MDG1_kinase"/>
</dbReference>
<dbReference type="InterPro" id="IPR002044">
    <property type="entry name" value="CBM20"/>
</dbReference>
<evidence type="ECO:0000313" key="4">
    <source>
        <dbReference type="Proteomes" id="UP000032726"/>
    </source>
</evidence>
<evidence type="ECO:0000256" key="1">
    <source>
        <dbReference type="ARBA" id="ARBA00010926"/>
    </source>
</evidence>
<gene>
    <name evidence="3" type="ORF">VC82_2019</name>
</gene>
<keyword evidence="4" id="KW-1185">Reference proteome</keyword>
<evidence type="ECO:0000313" key="3">
    <source>
        <dbReference type="EMBL" id="AKA35621.1"/>
    </source>
</evidence>
<dbReference type="Proteomes" id="UP000032726">
    <property type="component" value="Chromosome"/>
</dbReference>
<dbReference type="Gene3D" id="2.60.40.10">
    <property type="entry name" value="Immunoglobulins"/>
    <property type="match status" value="1"/>
</dbReference>
<protein>
    <submittedName>
        <fullName evidence="3">Isoamylase protein-like protein</fullName>
    </submittedName>
</protein>
<dbReference type="SUPFAM" id="SSF81296">
    <property type="entry name" value="E set domains"/>
    <property type="match status" value="1"/>
</dbReference>
<accession>A0A0D5YUQ0</accession>
<organism evidence="3 4">
    <name type="scientific">Flagellimonas lutaonensis</name>
    <dbReference type="NCBI Taxonomy" id="516051"/>
    <lineage>
        <taxon>Bacteria</taxon>
        <taxon>Pseudomonadati</taxon>
        <taxon>Bacteroidota</taxon>
        <taxon>Flavobacteriia</taxon>
        <taxon>Flavobacteriales</taxon>
        <taxon>Flavobacteriaceae</taxon>
        <taxon>Flagellimonas</taxon>
    </lineage>
</organism>
<dbReference type="CDD" id="cd07184">
    <property type="entry name" value="E_set_Isoamylase_like_N"/>
    <property type="match status" value="1"/>
</dbReference>
<dbReference type="GO" id="GO:2001070">
    <property type="term" value="F:starch binding"/>
    <property type="evidence" value="ECO:0007669"/>
    <property type="project" value="InterPro"/>
</dbReference>
<dbReference type="Pfam" id="PF16561">
    <property type="entry name" value="AMPK1_CBM"/>
    <property type="match status" value="1"/>
</dbReference>
<dbReference type="InterPro" id="IPR013783">
    <property type="entry name" value="Ig-like_fold"/>
</dbReference>
<dbReference type="PROSITE" id="PS51166">
    <property type="entry name" value="CBM20"/>
    <property type="match status" value="1"/>
</dbReference>
<dbReference type="InterPro" id="IPR032640">
    <property type="entry name" value="AMPK1_CBM"/>
</dbReference>
<dbReference type="STRING" id="516051.VC82_2019"/>
<dbReference type="PANTHER" id="PTHR10343">
    <property type="entry name" value="5'-AMP-ACTIVATED PROTEIN KINASE , BETA SUBUNIT"/>
    <property type="match status" value="1"/>
</dbReference>
<proteinExistence type="inferred from homology"/>
<dbReference type="PANTHER" id="PTHR10343:SF84">
    <property type="entry name" value="5'-AMP-ACTIVATED PROTEIN KINASE SUBUNIT BETA-1"/>
    <property type="match status" value="1"/>
</dbReference>
<reference evidence="3 4" key="1">
    <citation type="submission" date="2015-03" db="EMBL/GenBank/DDBJ databases">
        <title>Complete genome sequence of Muricauda lutaonensis CC-HSB-11T, isolated from a coastal hot spring.</title>
        <authorList>
            <person name="Kim K.M."/>
        </authorList>
    </citation>
    <scope>NUCLEOTIDE SEQUENCE [LARGE SCALE GENOMIC DNA]</scope>
    <source>
        <strain evidence="3 4">CC-HSB-11</strain>
    </source>
</reference>
<evidence type="ECO:0000259" key="2">
    <source>
        <dbReference type="PROSITE" id="PS51166"/>
    </source>
</evidence>
<dbReference type="HOGENOM" id="CLU_158008_1_0_10"/>
<dbReference type="AlphaFoldDB" id="A0A0D5YUQ0"/>
<dbReference type="KEGG" id="mlt:VC82_2019"/>
<sequence>MHCFVPNFKLENYFIMAIRKQYLKSKPVCKVTFTVPAEEAKKVAVVGDFNNWNPKGSMLKKLKNGSFKGTFDLPVEKTYEFRYLIDGNYVNDEAADRYQWNDYAGAENAVLEL</sequence>
<dbReference type="EMBL" id="CP011071">
    <property type="protein sequence ID" value="AKA35621.1"/>
    <property type="molecule type" value="Genomic_DNA"/>
</dbReference>